<feature type="region of interest" description="Disordered" evidence="5">
    <location>
        <begin position="38"/>
        <end position="60"/>
    </location>
</feature>
<evidence type="ECO:0000313" key="8">
    <source>
        <dbReference type="Proteomes" id="UP001187471"/>
    </source>
</evidence>
<dbReference type="Pfam" id="PF25113">
    <property type="entry name" value="TPR_ESP1_2nd"/>
    <property type="match status" value="1"/>
</dbReference>
<dbReference type="GO" id="GO:0072686">
    <property type="term" value="C:mitotic spindle"/>
    <property type="evidence" value="ECO:0007669"/>
    <property type="project" value="TreeGrafter"/>
</dbReference>
<comment type="caution">
    <text evidence="7">The sequence shown here is derived from an EMBL/GenBank/DDBJ whole genome shotgun (WGS) entry which is preliminary data.</text>
</comment>
<dbReference type="GO" id="GO:0006508">
    <property type="term" value="P:proteolysis"/>
    <property type="evidence" value="ECO:0007669"/>
    <property type="project" value="InterPro"/>
</dbReference>
<dbReference type="GO" id="GO:0051307">
    <property type="term" value="P:meiotic chromosome separation"/>
    <property type="evidence" value="ECO:0007669"/>
    <property type="project" value="TreeGrafter"/>
</dbReference>
<evidence type="ECO:0000256" key="4">
    <source>
        <dbReference type="ARBA" id="ARBA00022829"/>
    </source>
</evidence>
<dbReference type="Proteomes" id="UP001187471">
    <property type="component" value="Unassembled WGS sequence"/>
</dbReference>
<organism evidence="7 8">
    <name type="scientific">Escallonia rubra</name>
    <dbReference type="NCBI Taxonomy" id="112253"/>
    <lineage>
        <taxon>Eukaryota</taxon>
        <taxon>Viridiplantae</taxon>
        <taxon>Streptophyta</taxon>
        <taxon>Embryophyta</taxon>
        <taxon>Tracheophyta</taxon>
        <taxon>Spermatophyta</taxon>
        <taxon>Magnoliopsida</taxon>
        <taxon>eudicotyledons</taxon>
        <taxon>Gunneridae</taxon>
        <taxon>Pentapetalae</taxon>
        <taxon>asterids</taxon>
        <taxon>campanulids</taxon>
        <taxon>Escalloniales</taxon>
        <taxon>Escalloniaceae</taxon>
        <taxon>Escallonia</taxon>
    </lineage>
</organism>
<sequence length="2058" mass="230823">MDATTTTTDSTLLAKLQSTDLTNTHHLFSAYLRPFSALLRPPNPKKPPKPSKTLDSDHQSTARSLAKQYLPLLNAALSLLPKRLSESPKIHPKFAPELFETYRLCIECLAAVSSQLSCKPYSVQNQRVRLMHCLEAWGRRREAEIEGLSVLESFKGIERDALGLKGGKSKGRLVLDLRKGDVDRNFAYLVVEVVVMLVKCAAMSESKEEVDYRRVLVLVEEVTPWFRVLDANAYEKLHRMLVTYLNKCAFYLVGELTCFNGSLVRDICALALVEFEKSPTKDQLHKFVRRICSSMFSQQDNQSPVITDILECLLDHMVCECKAGKEESVIELLEFVGYCASKCRSATTNCSAAVATYLSKLSGDLSQVSNLPIDLIIKLYSTGLFISDFIGQPLAELVNSERKDVIAGNEGVSFSTKLSTIQDVCHQFCDVYLYCHSAFEREKDAFDDDTRVLLGVAVAAFTLSFRTNQNIKEIANFIKHVISADWIQAQLLKFLFASLHNIGVALYRDSKVKEASKALKLSCRASWTCVLHLCEIFIDKSNICNDDLTEDSILSTVAEACTKSAFLLDVLFQCGSYKVDKIIVDSLESWSVAEKFFKSLASPRALVKQWVKVQFKVLKDVDVDQSSKNLHSLLSSSAKVSKRALGIFLEQSDMYGDPCEVTTQVRYQLAEVYCLRALCTHEADPNSKQVLQDVEAALMWLNQDHSHAANPSDVSENALVVLYHIVDLLSVKGYLKFHPDIYEMIVRLYKRKNITLEKCLAILWEYRRLGHALCGSPVDESFIKILSQHCGELSKSMEFWKSSMMGSKPLQVGFEQSFSFMFSVFSQGSHHHGSSFLSEITVNEVKQAASDLISSALSYAKEAQRLRSKLFQDKFMYSVQQQDEVCDENGVIIQKSCYSLKTFQAYPTAATASWLSDNTTCDFQGRFLTPWNVLQCYLESTLQVGVIHEILGNGSEAEALLLWGENISCFQGLPVFKVAFSSILGKLYRKQRLWDLAEKELRSAKQVLTESCSLISCLKCRVILEVSIDQQLGDLSRSRFNINMGRTSTEGLSYAENIFRSALKKLNLSEWKNSASNPGIESDEITMFSDTLVREVKHGTGSSSSHNGEFPSKSNGPETKIQPRRSRKSKKEPEPFLQGQHVIGDYNSRMTRSKYRSSQKNDEIQDEVQIGKKKHAPTLPAALHQRRAHSETECAATDFDGNISCVCSNIKCWHCLPLEVMTSGSLNYYIHMKWEFIRRRLLLRLLTSIGKCFGVLGEIHKTHEILLESIFVLIGRNPFPQTNSSVPVTMLLDLIGKDICGDVLAVEHAAVLYNICWFALQSYPCKGTSLTNWMFTSSFCFIITRADCCELSRIEIKVIVSWLMLAFIRCREVPSLFQKGVENLGFQWGMNVKNVVVSKVLILVEVVSRLLAVLYVLSTSVDSFSLSSCKVPSASQWASYFHQASLGTHLNHQLFLHMVGKQKFRDSVDVESTEWLTIFASPFPPCCCRLAPESLEELEGFVLNFFQGLPSATIICISLIGGSYASLLRDLLLFPSSVHAWILLSRLNSCNQPVVILLPVDSILEEAPDDDGSSSSAVLCEGKVCHKPWHCPWDTTVVDDVAPVFKLILEENFLSSSGYPLEDTIKHRSLWWMQRRRLDQCLGKFLRDLEDSWFGPWKYLLWGELSDGSNLDSVRKRLADNLKTFCNVDTHDSLLKVILEGAKYACQREECVSRLIVNKGCYICGYGDNKMSRSSSNTGSEVESLSQSVFKLVHETVHDIEEEVCTNREPVILVLDYEVQMLPWENIPILRNQEVYRMPSVGSISATFDRCCHLQEKGGTDSVVFPLIDPLDAFYLLNPSGDLSSTEVEFENWFKDQKLQGKTGITPTIEELILALTSHDLFIYMGHGSGTQYIPGHEIQKLERCAATLLMGCSSGSLSLNGCYTPQGAPLSYMLAGSPVIVANLWEVTDKDIDRFGKAMLDAWLRERSTVSMDCAQCSVVLNKLKSLNIGGTKGKEKKVSRKKLPEAFDVNTCNVCRKHRPKIGSFMGQAREACTLPFLVGAAPVCYGVPTGIKKKD</sequence>
<dbReference type="PROSITE" id="PS51700">
    <property type="entry name" value="SEPARIN"/>
    <property type="match status" value="1"/>
</dbReference>
<comment type="catalytic activity">
    <reaction evidence="1">
        <text>All bonds known to be hydrolyzed by this endopeptidase have arginine in P1 and an acidic residue in P4. P6 is often occupied by an acidic residue or by a hydroxy-amino-acid residue, the phosphorylation of which enhances cleavage.</text>
        <dbReference type="EC" id="3.4.22.49"/>
    </reaction>
</comment>
<dbReference type="InterPro" id="IPR056932">
    <property type="entry name" value="TPR_ESP1_2nd"/>
</dbReference>
<dbReference type="PANTHER" id="PTHR12792:SF0">
    <property type="entry name" value="SEPARIN"/>
    <property type="match status" value="1"/>
</dbReference>
<dbReference type="EC" id="3.4.22.49" evidence="2"/>
<evidence type="ECO:0000256" key="3">
    <source>
        <dbReference type="ARBA" id="ARBA00022801"/>
    </source>
</evidence>
<name>A0AA88RY50_9ASTE</name>
<protein>
    <recommendedName>
        <fullName evidence="2">separase</fullName>
        <ecNumber evidence="2">3.4.22.49</ecNumber>
    </recommendedName>
</protein>
<dbReference type="Pfam" id="PF25110">
    <property type="entry name" value="TPR_ESP1"/>
    <property type="match status" value="1"/>
</dbReference>
<evidence type="ECO:0000256" key="5">
    <source>
        <dbReference type="SAM" id="MobiDB-lite"/>
    </source>
</evidence>
<dbReference type="PANTHER" id="PTHR12792">
    <property type="entry name" value="EXTRA SPINDLE POLES 1-RELATED"/>
    <property type="match status" value="1"/>
</dbReference>
<dbReference type="GO" id="GO:0005634">
    <property type="term" value="C:nucleus"/>
    <property type="evidence" value="ECO:0007669"/>
    <property type="project" value="InterPro"/>
</dbReference>
<dbReference type="InterPro" id="IPR005314">
    <property type="entry name" value="Peptidase_C50"/>
</dbReference>
<dbReference type="GO" id="GO:0004197">
    <property type="term" value="F:cysteine-type endopeptidase activity"/>
    <property type="evidence" value="ECO:0007669"/>
    <property type="project" value="InterPro"/>
</dbReference>
<gene>
    <name evidence="7" type="ORF">RJ640_009110</name>
</gene>
<evidence type="ECO:0000256" key="2">
    <source>
        <dbReference type="ARBA" id="ARBA00012489"/>
    </source>
</evidence>
<dbReference type="GO" id="GO:0005737">
    <property type="term" value="C:cytoplasm"/>
    <property type="evidence" value="ECO:0007669"/>
    <property type="project" value="TreeGrafter"/>
</dbReference>
<feature type="compositionally biased region" description="Polar residues" evidence="5">
    <location>
        <begin position="1100"/>
        <end position="1117"/>
    </location>
</feature>
<evidence type="ECO:0000256" key="1">
    <source>
        <dbReference type="ARBA" id="ARBA00000451"/>
    </source>
</evidence>
<keyword evidence="8" id="KW-1185">Reference proteome</keyword>
<evidence type="ECO:0000259" key="6">
    <source>
        <dbReference type="PROSITE" id="PS51700"/>
    </source>
</evidence>
<keyword evidence="3" id="KW-0378">Hydrolase</keyword>
<dbReference type="InterPro" id="IPR056933">
    <property type="entry name" value="TPR_ESP1"/>
</dbReference>
<accession>A0AA88RY50</accession>
<dbReference type="Pfam" id="PF03568">
    <property type="entry name" value="Separin_C"/>
    <property type="match status" value="1"/>
</dbReference>
<dbReference type="EMBL" id="JAVXUO010000382">
    <property type="protein sequence ID" value="KAK2992813.1"/>
    <property type="molecule type" value="Genomic_DNA"/>
</dbReference>
<feature type="domain" description="Peptidase C50" evidence="6">
    <location>
        <begin position="1830"/>
        <end position="1924"/>
    </location>
</feature>
<reference evidence="7" key="1">
    <citation type="submission" date="2022-12" db="EMBL/GenBank/DDBJ databases">
        <title>Draft genome assemblies for two species of Escallonia (Escalloniales).</title>
        <authorList>
            <person name="Chanderbali A."/>
            <person name="Dervinis C."/>
            <person name="Anghel I."/>
            <person name="Soltis D."/>
            <person name="Soltis P."/>
            <person name="Zapata F."/>
        </authorList>
    </citation>
    <scope>NUCLEOTIDE SEQUENCE</scope>
    <source>
        <strain evidence="7">UCBG92.1500</strain>
        <tissue evidence="7">Leaf</tissue>
    </source>
</reference>
<dbReference type="InterPro" id="IPR030397">
    <property type="entry name" value="SEPARIN_core_dom"/>
</dbReference>
<proteinExistence type="predicted"/>
<feature type="region of interest" description="Disordered" evidence="5">
    <location>
        <begin position="1097"/>
        <end position="1143"/>
    </location>
</feature>
<keyword evidence="4" id="KW-0159">Chromosome partition</keyword>
<evidence type="ECO:0000313" key="7">
    <source>
        <dbReference type="EMBL" id="KAK2992813.1"/>
    </source>
</evidence>